<dbReference type="Gene3D" id="2.40.128.20">
    <property type="match status" value="1"/>
</dbReference>
<keyword evidence="7" id="KW-1185">Reference proteome</keyword>
<accession>A0A1W4WMG9</accession>
<evidence type="ECO:0000256" key="1">
    <source>
        <dbReference type="ARBA" id="ARBA00008390"/>
    </source>
</evidence>
<evidence type="ECO:0000256" key="2">
    <source>
        <dbReference type="ARBA" id="ARBA00023121"/>
    </source>
</evidence>
<evidence type="ECO:0000256" key="5">
    <source>
        <dbReference type="ARBA" id="ARBA00081149"/>
    </source>
</evidence>
<reference evidence="8" key="1">
    <citation type="submission" date="2025-08" db="UniProtKB">
        <authorList>
            <consortium name="RefSeq"/>
        </authorList>
    </citation>
    <scope>IDENTIFICATION</scope>
    <source>
        <tissue evidence="8">Entire body</tissue>
    </source>
</reference>
<dbReference type="InterPro" id="IPR000463">
    <property type="entry name" value="Fatty_acid-bd"/>
</dbReference>
<protein>
    <recommendedName>
        <fullName evidence="4">Fatty acid-binding protein, muscle</fullName>
    </recommendedName>
    <alternativeName>
        <fullName evidence="5">M-FABP</fullName>
    </alternativeName>
</protein>
<dbReference type="AlphaFoldDB" id="A0A1W4WMG9"/>
<dbReference type="PRINTS" id="PR00178">
    <property type="entry name" value="FATTYACIDBP"/>
</dbReference>
<dbReference type="InterPro" id="IPR000566">
    <property type="entry name" value="Lipocln_cytosolic_FA-bd_dom"/>
</dbReference>
<evidence type="ECO:0000256" key="3">
    <source>
        <dbReference type="ARBA" id="ARBA00057009"/>
    </source>
</evidence>
<dbReference type="FunCoup" id="A0A1W4WMG9">
    <property type="interactions" value="136"/>
</dbReference>
<dbReference type="GeneID" id="108734540"/>
<gene>
    <name evidence="8" type="primary">LOC108734540</name>
</gene>
<dbReference type="OrthoDB" id="354351at2759"/>
<comment type="function">
    <text evidence="3">Binds fatty acids in a 1:1 molar ratio.</text>
</comment>
<sequence>MSLDDYVGKRYKLEKSEKFDDYMKALGVGLVTRKVGNAVSPVVELKKDGDQYLLSSNSTFKNVLLKFKPGEEFDQETADGRKVKSTITVDGSTLHEIQKDANGKETTIERIFTDDEIKMICKVDDIVSTRIYKLQE</sequence>
<evidence type="ECO:0000259" key="6">
    <source>
        <dbReference type="Pfam" id="PF00061"/>
    </source>
</evidence>
<dbReference type="Proteomes" id="UP000192223">
    <property type="component" value="Unplaced"/>
</dbReference>
<evidence type="ECO:0000256" key="4">
    <source>
        <dbReference type="ARBA" id="ARBA00072951"/>
    </source>
</evidence>
<dbReference type="STRING" id="224129.A0A1W4WMG9"/>
<evidence type="ECO:0000313" key="7">
    <source>
        <dbReference type="Proteomes" id="UP000192223"/>
    </source>
</evidence>
<dbReference type="SUPFAM" id="SSF50814">
    <property type="entry name" value="Lipocalins"/>
    <property type="match status" value="1"/>
</dbReference>
<keyword evidence="2" id="KW-0446">Lipid-binding</keyword>
<dbReference type="InParanoid" id="A0A1W4WMG9"/>
<organism evidence="7 8">
    <name type="scientific">Agrilus planipennis</name>
    <name type="common">Emerald ash borer</name>
    <name type="synonym">Agrilus marcopoli</name>
    <dbReference type="NCBI Taxonomy" id="224129"/>
    <lineage>
        <taxon>Eukaryota</taxon>
        <taxon>Metazoa</taxon>
        <taxon>Ecdysozoa</taxon>
        <taxon>Arthropoda</taxon>
        <taxon>Hexapoda</taxon>
        <taxon>Insecta</taxon>
        <taxon>Pterygota</taxon>
        <taxon>Neoptera</taxon>
        <taxon>Endopterygota</taxon>
        <taxon>Coleoptera</taxon>
        <taxon>Polyphaga</taxon>
        <taxon>Elateriformia</taxon>
        <taxon>Buprestoidea</taxon>
        <taxon>Buprestidae</taxon>
        <taxon>Agrilinae</taxon>
        <taxon>Agrilus</taxon>
    </lineage>
</organism>
<dbReference type="GO" id="GO:0005504">
    <property type="term" value="F:fatty acid binding"/>
    <property type="evidence" value="ECO:0007669"/>
    <property type="project" value="UniProtKB-ARBA"/>
</dbReference>
<dbReference type="PANTHER" id="PTHR11955">
    <property type="entry name" value="FATTY ACID BINDING PROTEIN"/>
    <property type="match status" value="1"/>
</dbReference>
<comment type="similarity">
    <text evidence="1">Belongs to the calycin superfamily. Fatty-acid binding protein (FABP) family.</text>
</comment>
<dbReference type="CTD" id="3772232"/>
<name>A0A1W4WMG9_AGRPL</name>
<proteinExistence type="inferred from homology"/>
<evidence type="ECO:0000313" key="8">
    <source>
        <dbReference type="RefSeq" id="XP_018321647.1"/>
    </source>
</evidence>
<feature type="domain" description="Lipocalin/cytosolic fatty-acid binding" evidence="6">
    <location>
        <begin position="10"/>
        <end position="132"/>
    </location>
</feature>
<dbReference type="FunFam" id="2.40.128.20:FF:000001">
    <property type="entry name" value="Fatty acid-binding protein, adipocyte"/>
    <property type="match status" value="1"/>
</dbReference>
<dbReference type="InterPro" id="IPR012674">
    <property type="entry name" value="Calycin"/>
</dbReference>
<dbReference type="RefSeq" id="XP_018321647.1">
    <property type="nucleotide sequence ID" value="XM_018466145.2"/>
</dbReference>
<dbReference type="KEGG" id="apln:108734540"/>
<dbReference type="InterPro" id="IPR031259">
    <property type="entry name" value="ILBP"/>
</dbReference>
<dbReference type="Pfam" id="PF00061">
    <property type="entry name" value="Lipocalin"/>
    <property type="match status" value="1"/>
</dbReference>